<comment type="caution">
    <text evidence="8">The sequence shown here is derived from an EMBL/GenBank/DDBJ whole genome shotgun (WGS) entry which is preliminary data.</text>
</comment>
<evidence type="ECO:0000256" key="6">
    <source>
        <dbReference type="SAM" id="Coils"/>
    </source>
</evidence>
<dbReference type="Pfam" id="PF03239">
    <property type="entry name" value="FTR1"/>
    <property type="match status" value="1"/>
</dbReference>
<dbReference type="GO" id="GO:0015093">
    <property type="term" value="F:ferrous iron transmembrane transporter activity"/>
    <property type="evidence" value="ECO:0007669"/>
    <property type="project" value="TreeGrafter"/>
</dbReference>
<dbReference type="PANTHER" id="PTHR31632:SF2">
    <property type="entry name" value="PLASMA MEMBRANE IRON PERMEASE"/>
    <property type="match status" value="1"/>
</dbReference>
<feature type="transmembrane region" description="Helical" evidence="7">
    <location>
        <begin position="392"/>
        <end position="411"/>
    </location>
</feature>
<organism evidence="8 9">
    <name type="scientific">Staphylococcus devriesei</name>
    <dbReference type="NCBI Taxonomy" id="586733"/>
    <lineage>
        <taxon>Bacteria</taxon>
        <taxon>Bacillati</taxon>
        <taxon>Bacillota</taxon>
        <taxon>Bacilli</taxon>
        <taxon>Bacillales</taxon>
        <taxon>Staphylococcaceae</taxon>
        <taxon>Staphylococcus</taxon>
    </lineage>
</organism>
<evidence type="ECO:0000256" key="4">
    <source>
        <dbReference type="ARBA" id="ARBA00022989"/>
    </source>
</evidence>
<feature type="transmembrane region" description="Helical" evidence="7">
    <location>
        <begin position="501"/>
        <end position="522"/>
    </location>
</feature>
<sequence>MKPYLVKLLIAIALISTVMRITPSLTQVHAAEDSNISDVYVAITDAKSTIEDKDKSDKEKKKAVEDIKAKVNALDIKNNKEGKDVKSKLKDLDHTSSLNKQDNNLSELTKSLIAYENAVSTKDVSGEIKTLKQQVDSKDNKVKDAIKSKNTSELQSINNSLNQIWTSHETSIRNYDEGKYGQIEVNLMQFRVAVQKEPFNAKKADNAWTTFKSSIDTVDQKQSNEESGKYKVTQLNDELDKAIKGIEDNNLTQTDDALSKFVQVWPYVEGKIQTKNGSLYTTIEDKIPYYQSILDNSNKDRVKKGLQEINSDIKDTVGQDSYSFVDVMIIFLREGLEVLLIIMTLTTMTRNVKDTKGTASVIGGGILGLILSITLAVVFIQTLGNNGLLREGMEAVLGIIAVVLMYVVGIWMHRRSSAQRWNEMIQNMYQSAISNGNLLLLGTIGLISVLREGVEVIIFYMGMIGSITTWDFVLGIALAIVILIIFAFLFRFIVKLIPIYYIFRVLSILIFVMAFKMLGVSIQKLQLLGTVPQHSIEGLPTISIIGFYPSVETIVAQLIYIILIIFFVLKNRKDKKETPVK</sequence>
<dbReference type="GO" id="GO:0033573">
    <property type="term" value="C:high-affinity iron permease complex"/>
    <property type="evidence" value="ECO:0007669"/>
    <property type="project" value="InterPro"/>
</dbReference>
<dbReference type="Proteomes" id="UP000243350">
    <property type="component" value="Unassembled WGS sequence"/>
</dbReference>
<comment type="subcellular location">
    <subcellularLocation>
        <location evidence="1">Membrane</location>
        <topology evidence="1">Multi-pass membrane protein</topology>
    </subcellularLocation>
</comment>
<accession>A0A2T4KYY4</accession>
<evidence type="ECO:0000256" key="5">
    <source>
        <dbReference type="ARBA" id="ARBA00023136"/>
    </source>
</evidence>
<keyword evidence="6" id="KW-0175">Coiled coil</keyword>
<keyword evidence="5 7" id="KW-0472">Membrane</keyword>
<feature type="transmembrane region" description="Helical" evidence="7">
    <location>
        <begin position="432"/>
        <end position="450"/>
    </location>
</feature>
<dbReference type="PANTHER" id="PTHR31632">
    <property type="entry name" value="IRON TRANSPORTER FTH1"/>
    <property type="match status" value="1"/>
</dbReference>
<comment type="similarity">
    <text evidence="2">Belongs to the oxidase-dependent Fe transporter (OFeT) (TC 9.A.10.1) family.</text>
</comment>
<evidence type="ECO:0000256" key="1">
    <source>
        <dbReference type="ARBA" id="ARBA00004141"/>
    </source>
</evidence>
<dbReference type="InterPro" id="IPR004923">
    <property type="entry name" value="FTR1/Fip1/EfeU"/>
</dbReference>
<evidence type="ECO:0000313" key="8">
    <source>
        <dbReference type="EMBL" id="PTF14780.1"/>
    </source>
</evidence>
<evidence type="ECO:0000256" key="7">
    <source>
        <dbReference type="SAM" id="Phobius"/>
    </source>
</evidence>
<proteinExistence type="inferred from homology"/>
<evidence type="ECO:0000313" key="9">
    <source>
        <dbReference type="Proteomes" id="UP000243350"/>
    </source>
</evidence>
<dbReference type="AlphaFoldDB" id="A0A2T4KYY4"/>
<feature type="transmembrane region" description="Helical" evidence="7">
    <location>
        <begin position="542"/>
        <end position="569"/>
    </location>
</feature>
<name>A0A2T4KYY4_9STAP</name>
<feature type="transmembrane region" description="Helical" evidence="7">
    <location>
        <begin position="357"/>
        <end position="380"/>
    </location>
</feature>
<reference evidence="8 9" key="1">
    <citation type="journal article" date="2016" name="Front. Microbiol.">
        <title>Comprehensive Phylogenetic Analysis of Bovine Non-aureus Staphylococci Species Based on Whole-Genome Sequencing.</title>
        <authorList>
            <person name="Naushad S."/>
            <person name="Barkema H.W."/>
            <person name="Luby C."/>
            <person name="Condas L.A."/>
            <person name="Nobrega D.B."/>
            <person name="Carson D.A."/>
            <person name="De Buck J."/>
        </authorList>
    </citation>
    <scope>NUCLEOTIDE SEQUENCE [LARGE SCALE GENOMIC DNA]</scope>
    <source>
        <strain evidence="8 9">SNUC 4143</strain>
    </source>
</reference>
<feature type="coiled-coil region" evidence="6">
    <location>
        <begin position="98"/>
        <end position="148"/>
    </location>
</feature>
<dbReference type="EMBL" id="PYZH01000037">
    <property type="protein sequence ID" value="PTF14780.1"/>
    <property type="molecule type" value="Genomic_DNA"/>
</dbReference>
<gene>
    <name evidence="8" type="ORF">BUY48_07085</name>
</gene>
<feature type="transmembrane region" description="Helical" evidence="7">
    <location>
        <begin position="456"/>
        <end position="489"/>
    </location>
</feature>
<feature type="transmembrane region" description="Helical" evidence="7">
    <location>
        <begin position="322"/>
        <end position="345"/>
    </location>
</feature>
<dbReference type="RefSeq" id="WP_107520227.1">
    <property type="nucleotide sequence ID" value="NZ_JAHCOY010000002.1"/>
</dbReference>
<protein>
    <recommendedName>
        <fullName evidence="10">FTR1 family iron permease</fullName>
    </recommendedName>
</protein>
<evidence type="ECO:0000256" key="2">
    <source>
        <dbReference type="ARBA" id="ARBA00008333"/>
    </source>
</evidence>
<keyword evidence="4 7" id="KW-1133">Transmembrane helix</keyword>
<evidence type="ECO:0008006" key="10">
    <source>
        <dbReference type="Google" id="ProtNLM"/>
    </source>
</evidence>
<keyword evidence="3 7" id="KW-0812">Transmembrane</keyword>
<evidence type="ECO:0000256" key="3">
    <source>
        <dbReference type="ARBA" id="ARBA00022692"/>
    </source>
</evidence>